<organism evidence="1 2">
    <name type="scientific">Trifolium medium</name>
    <dbReference type="NCBI Taxonomy" id="97028"/>
    <lineage>
        <taxon>Eukaryota</taxon>
        <taxon>Viridiplantae</taxon>
        <taxon>Streptophyta</taxon>
        <taxon>Embryophyta</taxon>
        <taxon>Tracheophyta</taxon>
        <taxon>Spermatophyta</taxon>
        <taxon>Magnoliopsida</taxon>
        <taxon>eudicotyledons</taxon>
        <taxon>Gunneridae</taxon>
        <taxon>Pentapetalae</taxon>
        <taxon>rosids</taxon>
        <taxon>fabids</taxon>
        <taxon>Fabales</taxon>
        <taxon>Fabaceae</taxon>
        <taxon>Papilionoideae</taxon>
        <taxon>50 kb inversion clade</taxon>
        <taxon>NPAAA clade</taxon>
        <taxon>Hologalegina</taxon>
        <taxon>IRL clade</taxon>
        <taxon>Trifolieae</taxon>
        <taxon>Trifolium</taxon>
    </lineage>
</organism>
<dbReference type="EMBL" id="LXQA010086589">
    <property type="protein sequence ID" value="MCI13036.1"/>
    <property type="molecule type" value="Genomic_DNA"/>
</dbReference>
<protein>
    <submittedName>
        <fullName evidence="1">Uncharacterized protein</fullName>
    </submittedName>
</protein>
<reference evidence="1 2" key="1">
    <citation type="journal article" date="2018" name="Front. Plant Sci.">
        <title>Red Clover (Trifolium pratense) and Zigzag Clover (T. medium) - A Picture of Genomic Similarities and Differences.</title>
        <authorList>
            <person name="Dluhosova J."/>
            <person name="Istvanek J."/>
            <person name="Nedelnik J."/>
            <person name="Repkova J."/>
        </authorList>
    </citation>
    <scope>NUCLEOTIDE SEQUENCE [LARGE SCALE GENOMIC DNA]</scope>
    <source>
        <strain evidence="2">cv. 10/8</strain>
        <tissue evidence="1">Leaf</tissue>
    </source>
</reference>
<dbReference type="Proteomes" id="UP000265520">
    <property type="component" value="Unassembled WGS sequence"/>
</dbReference>
<accession>A0A392PP15</accession>
<comment type="caution">
    <text evidence="1">The sequence shown here is derived from an EMBL/GenBank/DDBJ whole genome shotgun (WGS) entry which is preliminary data.</text>
</comment>
<proteinExistence type="predicted"/>
<dbReference type="AlphaFoldDB" id="A0A392PP15"/>
<keyword evidence="2" id="KW-1185">Reference proteome</keyword>
<dbReference type="PANTHER" id="PTHR48462:SF1">
    <property type="entry name" value="PROTEIN, PUTATIVE-RELATED"/>
    <property type="match status" value="1"/>
</dbReference>
<evidence type="ECO:0000313" key="2">
    <source>
        <dbReference type="Proteomes" id="UP000265520"/>
    </source>
</evidence>
<sequence>MRGAVEDTVVGGGPFFGDLQWRITFLPIKAGGLGLYSAVEASSYDFVASRARSWVLQDHILRDSVVCGMDYDFDSALDDLRDTIQTFDFNNFTIKDIVPPKAQHILASAVFSGPCSRLSSTYPNRGITSTYVPGRVSHCPQICPRSTYV</sequence>
<name>A0A392PP15_9FABA</name>
<dbReference type="PANTHER" id="PTHR48462">
    <property type="entry name" value="PROTEIN, PUTATIVE-RELATED"/>
    <property type="match status" value="1"/>
</dbReference>
<evidence type="ECO:0000313" key="1">
    <source>
        <dbReference type="EMBL" id="MCI13036.1"/>
    </source>
</evidence>